<dbReference type="AlphaFoldDB" id="A0A4Q0QRH7"/>
<reference evidence="1 2" key="1">
    <citation type="submission" date="2018-11" db="EMBL/GenBank/DDBJ databases">
        <title>Bradyrhizobium sp. nov., isolated from effective nodules of peanut in China.</title>
        <authorList>
            <person name="Li Y."/>
        </authorList>
    </citation>
    <scope>NUCLEOTIDE SEQUENCE [LARGE SCALE GENOMIC DNA]</scope>
    <source>
        <strain evidence="1 2">CCBAU 51770</strain>
    </source>
</reference>
<name>A0A4Q0QRH7_9BRAD</name>
<evidence type="ECO:0000313" key="1">
    <source>
        <dbReference type="EMBL" id="RXG98672.1"/>
    </source>
</evidence>
<sequence length="299" mass="33818">MEQILFTIYDEIESAWAKAYNHIQLSQDHRGSFSEFISGEEKESRTKATVDLQPWLAIFELGLEWLSYVHVALSNGLKEKSGDGRYLATWSLVGSAVSFGLSIRLLCISGFDTPARALSRSYTEALLLCLAVLEDEQMATAFVTSVTDEEVKNFWHSAASPKNLHKRIIEIERKSGLPAADIDSMTSWRREEYEILSQSSHLSYTASVLTSRTQPLSEGGEDEENFAIGIWGMASEFSHRTIHYAAATAWYFSRFSYRHLIVRQPSEGLLVLDRADEWQRKIVLGRDVLDGLVSAHWND</sequence>
<evidence type="ECO:0000313" key="2">
    <source>
        <dbReference type="Proteomes" id="UP000290174"/>
    </source>
</evidence>
<dbReference type="Proteomes" id="UP000290174">
    <property type="component" value="Unassembled WGS sequence"/>
</dbReference>
<protein>
    <submittedName>
        <fullName evidence="1">Uncharacterized protein</fullName>
    </submittedName>
</protein>
<comment type="caution">
    <text evidence="1">The sequence shown here is derived from an EMBL/GenBank/DDBJ whole genome shotgun (WGS) entry which is preliminary data.</text>
</comment>
<proteinExistence type="predicted"/>
<gene>
    <name evidence="1" type="ORF">EAS61_12685</name>
</gene>
<dbReference type="EMBL" id="RKMK01000009">
    <property type="protein sequence ID" value="RXG98672.1"/>
    <property type="molecule type" value="Genomic_DNA"/>
</dbReference>
<organism evidence="1 2">
    <name type="scientific">Bradyrhizobium zhanjiangense</name>
    <dbReference type="NCBI Taxonomy" id="1325107"/>
    <lineage>
        <taxon>Bacteria</taxon>
        <taxon>Pseudomonadati</taxon>
        <taxon>Pseudomonadota</taxon>
        <taxon>Alphaproteobacteria</taxon>
        <taxon>Hyphomicrobiales</taxon>
        <taxon>Nitrobacteraceae</taxon>
        <taxon>Bradyrhizobium</taxon>
    </lineage>
</organism>
<accession>A0A4Q0QRH7</accession>